<keyword evidence="3" id="KW-1185">Reference proteome</keyword>
<dbReference type="AlphaFoldDB" id="A0AA51UK82"/>
<accession>A0AA51UK82</accession>
<dbReference type="KEGG" id="mseb:RE474_13540"/>
<dbReference type="Gene3D" id="2.40.50.230">
    <property type="entry name" value="Gp5 N-terminal domain"/>
    <property type="match status" value="1"/>
</dbReference>
<dbReference type="Proteomes" id="UP001182908">
    <property type="component" value="Chromosome"/>
</dbReference>
<dbReference type="GeneID" id="84233759"/>
<dbReference type="InterPro" id="IPR006531">
    <property type="entry name" value="Gp5/Vgr_OB"/>
</dbReference>
<name>A0AA51UK82_9EURY</name>
<feature type="domain" description="Gp5/Type VI secretion system Vgr protein OB-fold" evidence="1">
    <location>
        <begin position="21"/>
        <end position="94"/>
    </location>
</feature>
<sequence length="211" mass="23128">MSLLDLVDDQSTDSRIYGVVIGIVTNNKDPEGLGRIRVKFPWLSDDDESNWARVASLMAGKERGIFILPEIDDEVLVVFEQGNINVPYIIGSLWNGKDIPPETNSNGKNNIRMMKSRSGHVIKIDDTEGNEKIEIVDKTEKNMITIDTKDNKISIVSNKDIEMSAPNGKIAIDALNIEIKASAATKIEASSDMNLKASGKVTVKGATIDLN</sequence>
<proteinExistence type="predicted"/>
<evidence type="ECO:0000313" key="2">
    <source>
        <dbReference type="EMBL" id="WMW25086.1"/>
    </source>
</evidence>
<evidence type="ECO:0000259" key="1">
    <source>
        <dbReference type="Pfam" id="PF04717"/>
    </source>
</evidence>
<dbReference type="SUPFAM" id="SSF69255">
    <property type="entry name" value="gp5 N-terminal domain-like"/>
    <property type="match status" value="1"/>
</dbReference>
<gene>
    <name evidence="2" type="ORF">RE474_13540</name>
</gene>
<reference evidence="2 3" key="1">
    <citation type="submission" date="2023-08" db="EMBL/GenBank/DDBJ databases">
        <title>Methanolobus mangrovi sp. nov. and Methanolobus sediminis sp. nov, two novel methylotrophic methanogens isolated from mangrove sediments in China.</title>
        <authorList>
            <person name="Zhou J."/>
        </authorList>
    </citation>
    <scope>NUCLEOTIDE SEQUENCE [LARGE SCALE GENOMIC DNA]</scope>
    <source>
        <strain evidence="2 3">FTZ6</strain>
    </source>
</reference>
<dbReference type="Pfam" id="PF04717">
    <property type="entry name" value="Phage_base_V"/>
    <property type="match status" value="1"/>
</dbReference>
<organism evidence="2 3">
    <name type="scientific">Methanolobus sediminis</name>
    <dbReference type="NCBI Taxonomy" id="3072978"/>
    <lineage>
        <taxon>Archaea</taxon>
        <taxon>Methanobacteriati</taxon>
        <taxon>Methanobacteriota</taxon>
        <taxon>Stenosarchaea group</taxon>
        <taxon>Methanomicrobia</taxon>
        <taxon>Methanosarcinales</taxon>
        <taxon>Methanosarcinaceae</taxon>
        <taxon>Methanolobus</taxon>
    </lineage>
</organism>
<evidence type="ECO:0000313" key="3">
    <source>
        <dbReference type="Proteomes" id="UP001182908"/>
    </source>
</evidence>
<dbReference type="EMBL" id="CP133592">
    <property type="protein sequence ID" value="WMW25086.1"/>
    <property type="molecule type" value="Genomic_DNA"/>
</dbReference>
<dbReference type="InterPro" id="IPR037026">
    <property type="entry name" value="Vgr_OB-fold_dom_sf"/>
</dbReference>
<dbReference type="SUPFAM" id="SSF69349">
    <property type="entry name" value="Phage fibre proteins"/>
    <property type="match status" value="1"/>
</dbReference>
<dbReference type="RefSeq" id="WP_309310894.1">
    <property type="nucleotide sequence ID" value="NZ_CP133592.1"/>
</dbReference>
<protein>
    <submittedName>
        <fullName evidence="2">Phage baseplate assembly protein V</fullName>
    </submittedName>
</protein>
<dbReference type="Gene3D" id="3.10.450.190">
    <property type="match status" value="1"/>
</dbReference>